<dbReference type="PANTHER" id="PTHR48060">
    <property type="entry name" value="DNA DAMAGE-REPAIR/TOLERATION PROTEIN DRT100"/>
    <property type="match status" value="1"/>
</dbReference>
<dbReference type="Gene3D" id="3.80.10.10">
    <property type="entry name" value="Ribonuclease Inhibitor"/>
    <property type="match status" value="1"/>
</dbReference>
<evidence type="ECO:0000313" key="5">
    <source>
        <dbReference type="EMBL" id="WVZ25687.1"/>
    </source>
</evidence>
<accession>A0AAQ3PFM3</accession>
<proteinExistence type="predicted"/>
<feature type="domain" description="Leucine-rich repeat-containing N-terminal plant-type" evidence="4">
    <location>
        <begin position="4"/>
        <end position="39"/>
    </location>
</feature>
<protein>
    <recommendedName>
        <fullName evidence="4">Leucine-rich repeat-containing N-terminal plant-type domain-containing protein</fullName>
    </recommendedName>
</protein>
<dbReference type="PANTHER" id="PTHR48060:SF19">
    <property type="entry name" value="LEUCINE-RICH REPEAT-CONTAINING N-TERMINAL PLANT-TYPE DOMAIN-CONTAINING PROTEIN"/>
    <property type="match status" value="1"/>
</dbReference>
<evidence type="ECO:0000256" key="2">
    <source>
        <dbReference type="ARBA" id="ARBA00022729"/>
    </source>
</evidence>
<dbReference type="InterPro" id="IPR053211">
    <property type="entry name" value="DNA_repair-toleration"/>
</dbReference>
<gene>
    <name evidence="5" type="ORF">V8G54_004231</name>
</gene>
<dbReference type="SUPFAM" id="SSF52058">
    <property type="entry name" value="L domain-like"/>
    <property type="match status" value="1"/>
</dbReference>
<keyword evidence="1" id="KW-0433">Leucine-rich repeat</keyword>
<evidence type="ECO:0000259" key="4">
    <source>
        <dbReference type="Pfam" id="PF08263"/>
    </source>
</evidence>
<reference evidence="5 6" key="1">
    <citation type="journal article" date="2023" name="Life. Sci Alliance">
        <title>Evolutionary insights into 3D genome organization and epigenetic landscape of Vigna mungo.</title>
        <authorList>
            <person name="Junaid A."/>
            <person name="Singh B."/>
            <person name="Bhatia S."/>
        </authorList>
    </citation>
    <scope>NUCLEOTIDE SEQUENCE [LARGE SCALE GENOMIC DNA]</scope>
    <source>
        <strain evidence="5">Urdbean</strain>
    </source>
</reference>
<keyword evidence="6" id="KW-1185">Reference proteome</keyword>
<evidence type="ECO:0000313" key="6">
    <source>
        <dbReference type="Proteomes" id="UP001374535"/>
    </source>
</evidence>
<keyword evidence="3" id="KW-0677">Repeat</keyword>
<feature type="non-terminal residue" evidence="5">
    <location>
        <position position="1"/>
    </location>
</feature>
<evidence type="ECO:0000256" key="3">
    <source>
        <dbReference type="ARBA" id="ARBA00022737"/>
    </source>
</evidence>
<dbReference type="InterPro" id="IPR013210">
    <property type="entry name" value="LRR_N_plant-typ"/>
</dbReference>
<dbReference type="AlphaFoldDB" id="A0AAQ3PFM3"/>
<sequence length="210" mass="23975">CNQLDRDSLLAFSRNISTPSPLNWSASVDCCLWEGIKCDDNFRVIYLLLPSRGLAGFIFPSLTNLTALSLRDLSQNRLSGNLQDQFFSLLNHQFFSPLLLLRTTISHLITFVQSSTRIPKSQSVNPRPQEPHEMQIETTQTRVQNRVLHSKATYQNRNTCKTPIRSSSFSNLHREFQSHARKPITTEQDHDNHLSHTCSICEIAKLKAEP</sequence>
<dbReference type="Proteomes" id="UP001374535">
    <property type="component" value="Chromosome 1"/>
</dbReference>
<organism evidence="5 6">
    <name type="scientific">Vigna mungo</name>
    <name type="common">Black gram</name>
    <name type="synonym">Phaseolus mungo</name>
    <dbReference type="NCBI Taxonomy" id="3915"/>
    <lineage>
        <taxon>Eukaryota</taxon>
        <taxon>Viridiplantae</taxon>
        <taxon>Streptophyta</taxon>
        <taxon>Embryophyta</taxon>
        <taxon>Tracheophyta</taxon>
        <taxon>Spermatophyta</taxon>
        <taxon>Magnoliopsida</taxon>
        <taxon>eudicotyledons</taxon>
        <taxon>Gunneridae</taxon>
        <taxon>Pentapetalae</taxon>
        <taxon>rosids</taxon>
        <taxon>fabids</taxon>
        <taxon>Fabales</taxon>
        <taxon>Fabaceae</taxon>
        <taxon>Papilionoideae</taxon>
        <taxon>50 kb inversion clade</taxon>
        <taxon>NPAAA clade</taxon>
        <taxon>indigoferoid/millettioid clade</taxon>
        <taxon>Phaseoleae</taxon>
        <taxon>Vigna</taxon>
    </lineage>
</organism>
<name>A0AAQ3PFM3_VIGMU</name>
<dbReference type="EMBL" id="CP144700">
    <property type="protein sequence ID" value="WVZ25687.1"/>
    <property type="molecule type" value="Genomic_DNA"/>
</dbReference>
<evidence type="ECO:0000256" key="1">
    <source>
        <dbReference type="ARBA" id="ARBA00022614"/>
    </source>
</evidence>
<keyword evidence="2" id="KW-0732">Signal</keyword>
<dbReference type="InterPro" id="IPR032675">
    <property type="entry name" value="LRR_dom_sf"/>
</dbReference>
<dbReference type="Pfam" id="PF08263">
    <property type="entry name" value="LRRNT_2"/>
    <property type="match status" value="1"/>
</dbReference>